<comment type="catalytic activity">
    <reaction evidence="5">
        <text>dopamine + (9Z)-octadecenoyl-CoA = N-(9Z-octadecanoyl)-dopamine + CoA + H(+)</text>
        <dbReference type="Rhea" id="RHEA:51380"/>
        <dbReference type="ChEBI" id="CHEBI:15378"/>
        <dbReference type="ChEBI" id="CHEBI:31883"/>
        <dbReference type="ChEBI" id="CHEBI:57287"/>
        <dbReference type="ChEBI" id="CHEBI:57387"/>
        <dbReference type="ChEBI" id="CHEBI:59905"/>
    </reaction>
    <physiologicalReaction direction="left-to-right" evidence="5">
        <dbReference type="Rhea" id="RHEA:51381"/>
    </physiologicalReaction>
</comment>
<dbReference type="FunFam" id="3.40.630.30:FF:000046">
    <property type="entry name" value="Dopamine N-acetyltransferase"/>
    <property type="match status" value="1"/>
</dbReference>
<evidence type="ECO:0000256" key="2">
    <source>
        <dbReference type="ARBA" id="ARBA00037926"/>
    </source>
</evidence>
<comment type="catalytic activity">
    <reaction evidence="6">
        <text>serotonin + octadecanoyl-CoA = N-octadecanoyl-serotonin + CoA + H(+)</text>
        <dbReference type="Rhea" id="RHEA:51400"/>
        <dbReference type="ChEBI" id="CHEBI:15378"/>
        <dbReference type="ChEBI" id="CHEBI:57287"/>
        <dbReference type="ChEBI" id="CHEBI:57394"/>
        <dbReference type="ChEBI" id="CHEBI:134065"/>
        <dbReference type="ChEBI" id="CHEBI:350546"/>
    </reaction>
    <physiologicalReaction direction="left-to-right" evidence="6">
        <dbReference type="Rhea" id="RHEA:51401"/>
    </physiologicalReaction>
</comment>
<comment type="catalytic activity">
    <reaction evidence="9">
        <text>serotonin + (9Z)-octadecenoyl-CoA = N-(9Z-octadecenoyl)-serotonin + CoA + H(+)</text>
        <dbReference type="Rhea" id="RHEA:51392"/>
        <dbReference type="ChEBI" id="CHEBI:15378"/>
        <dbReference type="ChEBI" id="CHEBI:57287"/>
        <dbReference type="ChEBI" id="CHEBI:57387"/>
        <dbReference type="ChEBI" id="CHEBI:134064"/>
        <dbReference type="ChEBI" id="CHEBI:350546"/>
    </reaction>
    <physiologicalReaction direction="left-to-right" evidence="9">
        <dbReference type="Rhea" id="RHEA:51393"/>
    </physiologicalReaction>
</comment>
<dbReference type="PANTHER" id="PTHR20905">
    <property type="entry name" value="N-ACETYLTRANSFERASE-RELATED"/>
    <property type="match status" value="1"/>
</dbReference>
<dbReference type="AlphaFoldDB" id="A0A0V1EI63"/>
<keyword evidence="19" id="KW-1185">Reference proteome</keyword>
<dbReference type="EMBL" id="JYDU01000211">
    <property type="protein sequence ID" value="KRX89073.1"/>
    <property type="molecule type" value="Genomic_DNA"/>
</dbReference>
<dbReference type="InterPro" id="IPR000182">
    <property type="entry name" value="GNAT_dom"/>
</dbReference>
<dbReference type="Proteomes" id="UP000054826">
    <property type="component" value="Unassembled WGS sequence"/>
</dbReference>
<dbReference type="EMBL" id="JYDV01000173">
    <property type="protein sequence ID" value="KRZ26946.1"/>
    <property type="molecule type" value="Genomic_DNA"/>
</dbReference>
<organism evidence="15 18">
    <name type="scientific">Trichinella pseudospiralis</name>
    <name type="common">Parasitic roundworm</name>
    <dbReference type="NCBI Taxonomy" id="6337"/>
    <lineage>
        <taxon>Eukaryota</taxon>
        <taxon>Metazoa</taxon>
        <taxon>Ecdysozoa</taxon>
        <taxon>Nematoda</taxon>
        <taxon>Enoplea</taxon>
        <taxon>Dorylaimia</taxon>
        <taxon>Trichinellida</taxon>
        <taxon>Trichinellidae</taxon>
        <taxon>Trichinella</taxon>
    </lineage>
</organism>
<dbReference type="SUPFAM" id="SSF55729">
    <property type="entry name" value="Acyl-CoA N-acyltransferases (Nat)"/>
    <property type="match status" value="1"/>
</dbReference>
<evidence type="ECO:0000313" key="18">
    <source>
        <dbReference type="Proteomes" id="UP000054632"/>
    </source>
</evidence>
<reference evidence="18 19" key="1">
    <citation type="submission" date="2015-01" db="EMBL/GenBank/DDBJ databases">
        <title>Evolution of Trichinella species and genotypes.</title>
        <authorList>
            <person name="Korhonen P.K."/>
            <person name="Edoardo P."/>
            <person name="Giuseppe L.R."/>
            <person name="Gasser R.B."/>
        </authorList>
    </citation>
    <scope>NUCLEOTIDE SEQUENCE [LARGE SCALE GENOMIC DNA]</scope>
    <source>
        <strain evidence="15">ISS13</strain>
        <strain evidence="14">ISS141</strain>
        <strain evidence="17">ISS176</strain>
        <strain evidence="16">ISS588</strain>
    </source>
</reference>
<comment type="catalytic activity">
    <reaction evidence="8">
        <text>dopamine + acetyl-CoA = N-acetyldopamine + CoA + H(+)</text>
        <dbReference type="Rhea" id="RHEA:51388"/>
        <dbReference type="ChEBI" id="CHEBI:15378"/>
        <dbReference type="ChEBI" id="CHEBI:57287"/>
        <dbReference type="ChEBI" id="CHEBI:57288"/>
        <dbReference type="ChEBI" id="CHEBI:59905"/>
        <dbReference type="ChEBI" id="CHEBI:125678"/>
    </reaction>
    <physiologicalReaction direction="left-to-right" evidence="8">
        <dbReference type="Rhea" id="RHEA:51389"/>
    </physiologicalReaction>
</comment>
<evidence type="ECO:0000256" key="3">
    <source>
        <dbReference type="ARBA" id="ARBA00038182"/>
    </source>
</evidence>
<sequence>MSEMDNSNAYKMENAKPEHLVELVNLLNEGFLFEEPLNKAIKLEKDECELYFKNSTLHCLKSDSSILIRRVDNGQIVACALNQLGCVMNGQLNADFEDGMNYERRINKMNNFVNFMRQGLLEVLPDGSSYLEICTLSVHPQYYRRGLGRLVTEASIRRAEQLQCKFIVAVATNYKSQALFDKLQFQTGKTIHLSSYLDPDTNEPMFICNDGTTCAKLHYKSV</sequence>
<dbReference type="EMBL" id="JYDS01000253">
    <property type="protein sequence ID" value="KRZ20082.1"/>
    <property type="molecule type" value="Genomic_DNA"/>
</dbReference>
<comment type="caution">
    <text evidence="15">The sequence shown here is derived from an EMBL/GenBank/DDBJ whole genome shotgun (WGS) entry which is preliminary data.</text>
</comment>
<evidence type="ECO:0000256" key="4">
    <source>
        <dbReference type="ARBA" id="ARBA00039114"/>
    </source>
</evidence>
<dbReference type="EMBL" id="JYDR01000033">
    <property type="protein sequence ID" value="KRY73502.1"/>
    <property type="molecule type" value="Genomic_DNA"/>
</dbReference>
<comment type="catalytic activity">
    <reaction evidence="10">
        <text>serotonin + hexadecanoyl-CoA = N-hexadecanoyl-serotonin + CoA + H(+)</text>
        <dbReference type="Rhea" id="RHEA:51384"/>
        <dbReference type="ChEBI" id="CHEBI:15378"/>
        <dbReference type="ChEBI" id="CHEBI:57287"/>
        <dbReference type="ChEBI" id="CHEBI:57379"/>
        <dbReference type="ChEBI" id="CHEBI:134059"/>
        <dbReference type="ChEBI" id="CHEBI:350546"/>
    </reaction>
    <physiologicalReaction direction="left-to-right" evidence="10">
        <dbReference type="Rhea" id="RHEA:51385"/>
    </physiologicalReaction>
</comment>
<dbReference type="STRING" id="6337.A0A0V1EI63"/>
<evidence type="ECO:0000259" key="13">
    <source>
        <dbReference type="Pfam" id="PF00583"/>
    </source>
</evidence>
<dbReference type="OrthoDB" id="41532at2759"/>
<evidence type="ECO:0000256" key="1">
    <source>
        <dbReference type="ARBA" id="ARBA00022679"/>
    </source>
</evidence>
<dbReference type="Gene3D" id="3.40.630.30">
    <property type="match status" value="1"/>
</dbReference>
<evidence type="ECO:0000256" key="11">
    <source>
        <dbReference type="ARBA" id="ARBA00052335"/>
    </source>
</evidence>
<comment type="catalytic activity">
    <reaction evidence="12">
        <text>serotonin + acetyl-CoA = N-acetylserotonin + CoA + H(+)</text>
        <dbReference type="Rhea" id="RHEA:25217"/>
        <dbReference type="ChEBI" id="CHEBI:15378"/>
        <dbReference type="ChEBI" id="CHEBI:17697"/>
        <dbReference type="ChEBI" id="CHEBI:57287"/>
        <dbReference type="ChEBI" id="CHEBI:57288"/>
        <dbReference type="ChEBI" id="CHEBI:350546"/>
        <dbReference type="EC" id="2.3.1.87"/>
    </reaction>
    <physiologicalReaction direction="left-to-right" evidence="12">
        <dbReference type="Rhea" id="RHEA:25218"/>
    </physiologicalReaction>
</comment>
<evidence type="ECO:0000313" key="14">
    <source>
        <dbReference type="EMBL" id="KRX89073.1"/>
    </source>
</evidence>
<name>A0A0V1EI63_TRIPS</name>
<dbReference type="Pfam" id="PF00583">
    <property type="entry name" value="Acetyltransf_1"/>
    <property type="match status" value="1"/>
</dbReference>
<dbReference type="Proteomes" id="UP000054805">
    <property type="component" value="Unassembled WGS sequence"/>
</dbReference>
<proteinExistence type="inferred from homology"/>
<comment type="catalytic activity">
    <reaction evidence="11">
        <text>dopamine + hexadecanoyl-CoA = N-hexadecanoyl-dopamine + CoA + H(+)</text>
        <dbReference type="Rhea" id="RHEA:51376"/>
        <dbReference type="ChEBI" id="CHEBI:15378"/>
        <dbReference type="ChEBI" id="CHEBI:57287"/>
        <dbReference type="ChEBI" id="CHEBI:57379"/>
        <dbReference type="ChEBI" id="CHEBI:59905"/>
        <dbReference type="ChEBI" id="CHEBI:134058"/>
    </reaction>
    <physiologicalReaction direction="left-to-right" evidence="11">
        <dbReference type="Rhea" id="RHEA:51377"/>
    </physiologicalReaction>
</comment>
<dbReference type="InterPro" id="IPR016181">
    <property type="entry name" value="Acyl_CoA_acyltransferase"/>
</dbReference>
<protein>
    <recommendedName>
        <fullName evidence="4">aralkylamine N-acetyltransferase</fullName>
        <ecNumber evidence="4">2.3.1.87</ecNumber>
    </recommendedName>
</protein>
<dbReference type="GO" id="GO:0004059">
    <property type="term" value="F:aralkylamine N-acetyltransferase activity"/>
    <property type="evidence" value="ECO:0007669"/>
    <property type="project" value="UniProtKB-EC"/>
</dbReference>
<comment type="pathway">
    <text evidence="2">Aromatic compound metabolism; melatonin biosynthesis; melatonin from serotonin: step 1/2.</text>
</comment>
<dbReference type="EC" id="2.3.1.87" evidence="4"/>
<evidence type="ECO:0000256" key="12">
    <source>
        <dbReference type="ARBA" id="ARBA00052491"/>
    </source>
</evidence>
<evidence type="ECO:0000256" key="6">
    <source>
        <dbReference type="ARBA" id="ARBA00050849"/>
    </source>
</evidence>
<evidence type="ECO:0000256" key="8">
    <source>
        <dbReference type="ARBA" id="ARBA00051711"/>
    </source>
</evidence>
<evidence type="ECO:0000313" key="15">
    <source>
        <dbReference type="EMBL" id="KRY73502.1"/>
    </source>
</evidence>
<comment type="similarity">
    <text evidence="3">Belongs to the acetyltransferase family. AANAT subfamily.</text>
</comment>
<evidence type="ECO:0000256" key="5">
    <source>
        <dbReference type="ARBA" id="ARBA00050189"/>
    </source>
</evidence>
<dbReference type="PANTHER" id="PTHR20905:SF1">
    <property type="entry name" value="AT07410P-RELATED"/>
    <property type="match status" value="1"/>
</dbReference>
<accession>A0A0V1EI63</accession>
<dbReference type="CDD" id="cd04301">
    <property type="entry name" value="NAT_SF"/>
    <property type="match status" value="1"/>
</dbReference>
<evidence type="ECO:0000313" key="17">
    <source>
        <dbReference type="EMBL" id="KRZ26946.1"/>
    </source>
</evidence>
<evidence type="ECO:0000313" key="16">
    <source>
        <dbReference type="EMBL" id="KRZ20082.1"/>
    </source>
</evidence>
<dbReference type="Proteomes" id="UP000054815">
    <property type="component" value="Unassembled WGS sequence"/>
</dbReference>
<evidence type="ECO:0000256" key="9">
    <source>
        <dbReference type="ARBA" id="ARBA00051823"/>
    </source>
</evidence>
<keyword evidence="1" id="KW-0808">Transferase</keyword>
<feature type="domain" description="N-acetyltransferase" evidence="13">
    <location>
        <begin position="55"/>
        <end position="184"/>
    </location>
</feature>
<evidence type="ECO:0000313" key="19">
    <source>
        <dbReference type="Proteomes" id="UP000054805"/>
    </source>
</evidence>
<evidence type="ECO:0000256" key="7">
    <source>
        <dbReference type="ARBA" id="ARBA00051284"/>
    </source>
</evidence>
<comment type="catalytic activity">
    <reaction evidence="7">
        <text>serotonin + (5Z,8Z,11Z,14Z)-eicosatetraenoyl-CoA = N-[(5Z,8Z,11Z,14Z)-eicosatetraenoyl]-serotonin + CoA + H(+)</text>
        <dbReference type="Rhea" id="RHEA:51396"/>
        <dbReference type="ChEBI" id="CHEBI:15378"/>
        <dbReference type="ChEBI" id="CHEBI:57287"/>
        <dbReference type="ChEBI" id="CHEBI:57368"/>
        <dbReference type="ChEBI" id="CHEBI:132255"/>
        <dbReference type="ChEBI" id="CHEBI:350546"/>
    </reaction>
    <physiologicalReaction direction="left-to-right" evidence="7">
        <dbReference type="Rhea" id="RHEA:51397"/>
    </physiologicalReaction>
</comment>
<gene>
    <name evidence="15" type="ORF">T4A_10906</name>
    <name evidence="16" type="ORF">T4B_7166</name>
    <name evidence="17" type="ORF">T4C_13100</name>
    <name evidence="14" type="ORF">T4E_7193</name>
</gene>
<evidence type="ECO:0000256" key="10">
    <source>
        <dbReference type="ARBA" id="ARBA00052178"/>
    </source>
</evidence>
<dbReference type="Proteomes" id="UP000054632">
    <property type="component" value="Unassembled WGS sequence"/>
</dbReference>